<protein>
    <submittedName>
        <fullName evidence="4">2-hydroxyacyl-CoA dehydratase</fullName>
    </submittedName>
</protein>
<evidence type="ECO:0000256" key="2">
    <source>
        <dbReference type="ARBA" id="ARBA00005806"/>
    </source>
</evidence>
<keyword evidence="3" id="KW-0479">Metal-binding</keyword>
<sequence length="382" mass="43208">MNNLPSIFEEFSEARKNGFIKVKNFKESGKNVVGVFCTYTPYEVIYASGAIPVGLCGMSDEPIPDAEKHLPKNLCPLIKSSYGFALTEKCPYTYFSDLLVGETTCDGKKKMYEYLGKIKPMHVMHLPQAQDREHALKVWKNEIEYLKECLEKQFNVKITDEKLREAIKIKNEERKLLQEFYSLSKLTPPPIGGLEMYKVLEGTGFSFDKIEQNNNMRKMIDEIKEEYSKNGSKISKSAKRILITGCPIGGAIEKVVGTVEENGGVVVCFENCGGVKEKAQLVDENKEPIEAIAEKYLKIPCSVMSNNDGRLELLDGLIDEYKVDGVIDVTLQACHTYNVESMKVKEFVKNEKNVQYMSLETDYSKTDLGQIKTRIAAFIEML</sequence>
<evidence type="ECO:0000256" key="1">
    <source>
        <dbReference type="ARBA" id="ARBA00001966"/>
    </source>
</evidence>
<comment type="cofactor">
    <cofactor evidence="1">
        <name>[4Fe-4S] cluster</name>
        <dbReference type="ChEBI" id="CHEBI:49883"/>
    </cofactor>
</comment>
<dbReference type="PANTHER" id="PTHR30548:SF6">
    <property type="entry name" value="DEHYDRATASE SUBUNIT YJIM-RELATED"/>
    <property type="match status" value="1"/>
</dbReference>
<organism evidence="4 5">
    <name type="scientific">Clostridium senegalense</name>
    <dbReference type="NCBI Taxonomy" id="1465809"/>
    <lineage>
        <taxon>Bacteria</taxon>
        <taxon>Bacillati</taxon>
        <taxon>Bacillota</taxon>
        <taxon>Clostridia</taxon>
        <taxon>Eubacteriales</taxon>
        <taxon>Clostridiaceae</taxon>
        <taxon>Clostridium</taxon>
    </lineage>
</organism>
<dbReference type="PANTHER" id="PTHR30548">
    <property type="entry name" value="2-HYDROXYGLUTARYL-COA DEHYDRATASE, D-COMPONENT-RELATED"/>
    <property type="match status" value="1"/>
</dbReference>
<dbReference type="GO" id="GO:0016836">
    <property type="term" value="F:hydro-lyase activity"/>
    <property type="evidence" value="ECO:0007669"/>
    <property type="project" value="UniProtKB-ARBA"/>
</dbReference>
<keyword evidence="3" id="KW-0408">Iron</keyword>
<evidence type="ECO:0000313" key="4">
    <source>
        <dbReference type="EMBL" id="NEU05993.1"/>
    </source>
</evidence>
<accession>A0A6M0H7I0</accession>
<dbReference type="Gene3D" id="1.20.1270.370">
    <property type="match status" value="1"/>
</dbReference>
<comment type="similarity">
    <text evidence="2">Belongs to the FldB/FldC dehydratase alpha/beta subunit family.</text>
</comment>
<dbReference type="Pfam" id="PF06050">
    <property type="entry name" value="HGD-D"/>
    <property type="match status" value="1"/>
</dbReference>
<reference evidence="4 5" key="1">
    <citation type="submission" date="2020-02" db="EMBL/GenBank/DDBJ databases">
        <title>Genome assembly of a novel Clostridium senegalense strain.</title>
        <authorList>
            <person name="Gupta T.B."/>
            <person name="Jauregui R."/>
            <person name="Maclean P."/>
            <person name="Nawarathana A."/>
            <person name="Brightwell G."/>
        </authorList>
    </citation>
    <scope>NUCLEOTIDE SEQUENCE [LARGE SCALE GENOMIC DNA]</scope>
    <source>
        <strain evidence="4 5">AGRFS4</strain>
    </source>
</reference>
<dbReference type="RefSeq" id="WP_061995956.1">
    <property type="nucleotide sequence ID" value="NZ_JAAGPU010000030.1"/>
</dbReference>
<dbReference type="AlphaFoldDB" id="A0A6M0H7I0"/>
<gene>
    <name evidence="4" type="ORF">G3M99_14245</name>
</gene>
<proteinExistence type="inferred from homology"/>
<evidence type="ECO:0000313" key="5">
    <source>
        <dbReference type="Proteomes" id="UP000481872"/>
    </source>
</evidence>
<dbReference type="InterPro" id="IPR047678">
    <property type="entry name" value="YjiM-like"/>
</dbReference>
<dbReference type="EMBL" id="JAAGPU010000030">
    <property type="protein sequence ID" value="NEU05993.1"/>
    <property type="molecule type" value="Genomic_DNA"/>
</dbReference>
<dbReference type="GO" id="GO:0051536">
    <property type="term" value="F:iron-sulfur cluster binding"/>
    <property type="evidence" value="ECO:0007669"/>
    <property type="project" value="UniProtKB-KW"/>
</dbReference>
<keyword evidence="5" id="KW-1185">Reference proteome</keyword>
<keyword evidence="3" id="KW-0411">Iron-sulfur</keyword>
<name>A0A6M0H7I0_9CLOT</name>
<dbReference type="NCBIfam" id="NF040772">
    <property type="entry name" value="double_cubane"/>
    <property type="match status" value="1"/>
</dbReference>
<comment type="caution">
    <text evidence="4">The sequence shown here is derived from an EMBL/GenBank/DDBJ whole genome shotgun (WGS) entry which is preliminary data.</text>
</comment>
<dbReference type="Gene3D" id="3.40.50.11900">
    <property type="match status" value="1"/>
</dbReference>
<evidence type="ECO:0000256" key="3">
    <source>
        <dbReference type="ARBA" id="ARBA00023014"/>
    </source>
</evidence>
<dbReference type="Gene3D" id="3.40.50.11890">
    <property type="match status" value="1"/>
</dbReference>
<dbReference type="Proteomes" id="UP000481872">
    <property type="component" value="Unassembled WGS sequence"/>
</dbReference>
<dbReference type="InterPro" id="IPR010327">
    <property type="entry name" value="FldB/FldC_alpha/beta"/>
</dbReference>